<keyword evidence="2 3" id="KW-0456">Lyase</keyword>
<dbReference type="InterPro" id="IPR005252">
    <property type="entry name" value="CoaBC"/>
</dbReference>
<feature type="domain" description="DNA/pantothenate metabolism flavoprotein C-terminal" evidence="6">
    <location>
        <begin position="184"/>
        <end position="393"/>
    </location>
</feature>
<dbReference type="EMBL" id="NFKM01000001">
    <property type="protein sequence ID" value="OUP61928.1"/>
    <property type="molecule type" value="Genomic_DNA"/>
</dbReference>
<dbReference type="GO" id="GO:0015937">
    <property type="term" value="P:coenzyme A biosynthetic process"/>
    <property type="evidence" value="ECO:0007669"/>
    <property type="project" value="UniProtKB-UniRule"/>
</dbReference>
<evidence type="ECO:0000313" key="8">
    <source>
        <dbReference type="Proteomes" id="UP000195447"/>
    </source>
</evidence>
<keyword evidence="3" id="KW-0479">Metal-binding</keyword>
<dbReference type="Proteomes" id="UP000195447">
    <property type="component" value="Unassembled WGS sequence"/>
</dbReference>
<evidence type="ECO:0000256" key="1">
    <source>
        <dbReference type="ARBA" id="ARBA00022793"/>
    </source>
</evidence>
<feature type="region of interest" description="Phosphopantothenate--cysteine ligase" evidence="3">
    <location>
        <begin position="189"/>
        <end position="401"/>
    </location>
</feature>
<comment type="function">
    <text evidence="4">Catalyzes two steps in the biosynthesis of coenzyme A. In the first step cysteine is conjugated to 4'-phosphopantothenate to form 4-phosphopantothenoylcysteine, in the latter compound is decarboxylated to form 4'-phosphopantotheine.</text>
</comment>
<dbReference type="UniPathway" id="UPA00241">
    <property type="reaction ID" value="UER00353"/>
</dbReference>
<comment type="caution">
    <text evidence="7">The sequence shown here is derived from an EMBL/GenBank/DDBJ whole genome shotgun (WGS) entry which is preliminary data.</text>
</comment>
<sequence length="401" mass="44046">MSKKRIVVGVSGGIAAYKACDLVSKLSKKDYEVKVILTKHAEKFVSKLTFEALCHNYVETDLFDESNEDPIAHITLAKWADLMIIVPATANIIAKVTHGISDDLLSTTFLACNKHKMICPAMNTQMYENPITQKNIQACKDLGYQILDPVVGHLACNDTGKGKMIEPADIVEAIDNYFNTSNKLSGKTVLISAGPTQEAMDPVRFISNHSSGKQGYAIAKAAKAMGANVILVSGPVQLEKIEGIQTIDVTSALDMFEAIKQNADKADYIIMAAAVSDYRPENIAEHKIKKSDDTIEMTFVKNPDILAYLGQCKTKKQIICGFAMETQDLDKNAKEKLEKKNCDMLIANNLFVSGAGFQTDTNIVSLLTKDSIEHLPKLSKEELGQKILETMMKIEEGKTKC</sequence>
<keyword evidence="3" id="KW-0511">Multifunctional enzyme</keyword>
<feature type="binding site" evidence="3">
    <location>
        <position position="336"/>
    </location>
    <ligand>
        <name>CTP</name>
        <dbReference type="ChEBI" id="CHEBI:37563"/>
    </ligand>
</feature>
<dbReference type="InterPro" id="IPR036551">
    <property type="entry name" value="Flavin_trans-like"/>
</dbReference>
<organism evidence="7 8">
    <name type="scientific">Faecalitalea cylindroides</name>
    <dbReference type="NCBI Taxonomy" id="39483"/>
    <lineage>
        <taxon>Bacteria</taxon>
        <taxon>Bacillati</taxon>
        <taxon>Bacillota</taxon>
        <taxon>Erysipelotrichia</taxon>
        <taxon>Erysipelotrichales</taxon>
        <taxon>Erysipelotrichaceae</taxon>
        <taxon>Faecalitalea</taxon>
    </lineage>
</organism>
<feature type="binding site" evidence="3">
    <location>
        <position position="277"/>
    </location>
    <ligand>
        <name>CTP</name>
        <dbReference type="ChEBI" id="CHEBI:37563"/>
    </ligand>
</feature>
<comment type="catalytic activity">
    <reaction evidence="3 4">
        <text>N-[(R)-4-phosphopantothenoyl]-L-cysteine + H(+) = (R)-4'-phosphopantetheine + CO2</text>
        <dbReference type="Rhea" id="RHEA:16793"/>
        <dbReference type="ChEBI" id="CHEBI:15378"/>
        <dbReference type="ChEBI" id="CHEBI:16526"/>
        <dbReference type="ChEBI" id="CHEBI:59458"/>
        <dbReference type="ChEBI" id="CHEBI:61723"/>
        <dbReference type="EC" id="4.1.1.36"/>
    </reaction>
</comment>
<dbReference type="PANTHER" id="PTHR14359">
    <property type="entry name" value="HOMO-OLIGOMERIC FLAVIN CONTAINING CYS DECARBOXYLASE FAMILY"/>
    <property type="match status" value="1"/>
</dbReference>
<feature type="binding site" evidence="3">
    <location>
        <position position="322"/>
    </location>
    <ligand>
        <name>CTP</name>
        <dbReference type="ChEBI" id="CHEBI:37563"/>
    </ligand>
</feature>
<dbReference type="GO" id="GO:0071513">
    <property type="term" value="C:phosphopantothenoylcysteine decarboxylase complex"/>
    <property type="evidence" value="ECO:0007669"/>
    <property type="project" value="TreeGrafter"/>
</dbReference>
<comment type="similarity">
    <text evidence="3 4">In the N-terminal section; belongs to the HFCD (homo-oligomeric flavin containing Cys decarboxylase) superfamily.</text>
</comment>
<dbReference type="SUPFAM" id="SSF52507">
    <property type="entry name" value="Homo-oligomeric flavin-containing Cys decarboxylases, HFCD"/>
    <property type="match status" value="1"/>
</dbReference>
<comment type="cofactor">
    <cofactor evidence="3">
        <name>Mg(2+)</name>
        <dbReference type="ChEBI" id="CHEBI:18420"/>
    </cofactor>
</comment>
<evidence type="ECO:0000256" key="3">
    <source>
        <dbReference type="HAMAP-Rule" id="MF_02225"/>
    </source>
</evidence>
<keyword evidence="3 4" id="KW-0285">Flavoprotein</keyword>
<feature type="domain" description="Flavoprotein" evidence="5">
    <location>
        <begin position="4"/>
        <end position="175"/>
    </location>
</feature>
<dbReference type="GO" id="GO:0004633">
    <property type="term" value="F:phosphopantothenoylcysteine decarboxylase activity"/>
    <property type="evidence" value="ECO:0007669"/>
    <property type="project" value="UniProtKB-UniRule"/>
</dbReference>
<dbReference type="AlphaFoldDB" id="A0A1Y4LZ94"/>
<gene>
    <name evidence="3" type="primary">coaBC</name>
    <name evidence="7" type="ORF">B5F14_00645</name>
</gene>
<dbReference type="InterPro" id="IPR007085">
    <property type="entry name" value="DNA/pantothenate-metab_flavo_C"/>
</dbReference>
<keyword evidence="3 4" id="KW-0436">Ligase</keyword>
<evidence type="ECO:0000256" key="2">
    <source>
        <dbReference type="ARBA" id="ARBA00023239"/>
    </source>
</evidence>
<feature type="region of interest" description="Phosphopantothenoylcysteine decarboxylase" evidence="3">
    <location>
        <begin position="1"/>
        <end position="188"/>
    </location>
</feature>
<comment type="catalytic activity">
    <reaction evidence="3 4">
        <text>(R)-4'-phosphopantothenate + L-cysteine + CTP = N-[(R)-4-phosphopantothenoyl]-L-cysteine + CMP + diphosphate + H(+)</text>
        <dbReference type="Rhea" id="RHEA:19397"/>
        <dbReference type="ChEBI" id="CHEBI:10986"/>
        <dbReference type="ChEBI" id="CHEBI:15378"/>
        <dbReference type="ChEBI" id="CHEBI:33019"/>
        <dbReference type="ChEBI" id="CHEBI:35235"/>
        <dbReference type="ChEBI" id="CHEBI:37563"/>
        <dbReference type="ChEBI" id="CHEBI:59458"/>
        <dbReference type="ChEBI" id="CHEBI:60377"/>
        <dbReference type="EC" id="6.3.2.5"/>
    </reaction>
</comment>
<dbReference type="EC" id="4.1.1.36" evidence="3"/>
<comment type="pathway">
    <text evidence="3 4">Cofactor biosynthesis; coenzyme A biosynthesis; CoA from (R)-pantothenate: step 3/5.</text>
</comment>
<keyword evidence="8" id="KW-1185">Reference proteome</keyword>
<keyword evidence="3 4" id="KW-0288">FMN</keyword>
<dbReference type="PANTHER" id="PTHR14359:SF6">
    <property type="entry name" value="PHOSPHOPANTOTHENOYLCYSTEINE DECARBOXYLASE"/>
    <property type="match status" value="1"/>
</dbReference>
<dbReference type="GO" id="GO:0004632">
    <property type="term" value="F:phosphopantothenate--cysteine ligase activity"/>
    <property type="evidence" value="ECO:0007669"/>
    <property type="project" value="UniProtKB-UniRule"/>
</dbReference>
<evidence type="ECO:0000259" key="5">
    <source>
        <dbReference type="Pfam" id="PF02441"/>
    </source>
</evidence>
<dbReference type="HAMAP" id="MF_02225">
    <property type="entry name" value="CoaBC"/>
    <property type="match status" value="1"/>
</dbReference>
<evidence type="ECO:0000313" key="7">
    <source>
        <dbReference type="EMBL" id="OUP61928.1"/>
    </source>
</evidence>
<dbReference type="InterPro" id="IPR003382">
    <property type="entry name" value="Flavoprotein"/>
</dbReference>
<evidence type="ECO:0000259" key="6">
    <source>
        <dbReference type="Pfam" id="PF04127"/>
    </source>
</evidence>
<comment type="pathway">
    <text evidence="3 4">Cofactor biosynthesis; coenzyme A biosynthesis; CoA from (R)-pantothenate: step 2/5.</text>
</comment>
<name>A0A1Y4LZ94_9FIRM</name>
<feature type="active site" description="Proton donor" evidence="3">
    <location>
        <position position="156"/>
    </location>
</feature>
<dbReference type="Gene3D" id="3.40.50.10300">
    <property type="entry name" value="CoaB-like"/>
    <property type="match status" value="1"/>
</dbReference>
<dbReference type="GO" id="GO:0046872">
    <property type="term" value="F:metal ion binding"/>
    <property type="evidence" value="ECO:0007669"/>
    <property type="project" value="UniProtKB-KW"/>
</dbReference>
<comment type="cofactor">
    <cofactor evidence="3">
        <name>FMN</name>
        <dbReference type="ChEBI" id="CHEBI:58210"/>
    </cofactor>
    <text evidence="3">Binds 1 FMN per subunit.</text>
</comment>
<accession>A0A1Y4LZ94</accession>
<dbReference type="EC" id="6.3.2.5" evidence="3"/>
<protein>
    <recommendedName>
        <fullName evidence="3">Coenzyme A biosynthesis bifunctional protein CoaBC</fullName>
    </recommendedName>
    <alternativeName>
        <fullName evidence="3">DNA/pantothenate metabolism flavoprotein</fullName>
    </alternativeName>
    <alternativeName>
        <fullName evidence="3">Phosphopantothenoylcysteine synthetase/decarboxylase</fullName>
        <shortName evidence="3">PPCS-PPCDC</shortName>
    </alternativeName>
    <domain>
        <recommendedName>
            <fullName evidence="3">Phosphopantothenoylcysteine decarboxylase</fullName>
            <shortName evidence="3">PPC decarboxylase</shortName>
            <shortName evidence="3">PPC-DC</shortName>
            <ecNumber evidence="3">4.1.1.36</ecNumber>
        </recommendedName>
        <alternativeName>
            <fullName evidence="3">CoaC</fullName>
        </alternativeName>
    </domain>
    <domain>
        <recommendedName>
            <fullName evidence="3">Phosphopantothenate--cysteine ligase</fullName>
            <ecNumber evidence="3">6.3.2.5</ecNumber>
        </recommendedName>
        <alternativeName>
            <fullName evidence="3">CoaB</fullName>
        </alternativeName>
        <alternativeName>
            <fullName evidence="3">Phosphopantothenoylcysteine synthetase</fullName>
            <shortName evidence="3">PPC synthetase</shortName>
            <shortName evidence="3">PPC-S</shortName>
        </alternativeName>
    </domain>
</protein>
<dbReference type="GO" id="GO:0015941">
    <property type="term" value="P:pantothenate catabolic process"/>
    <property type="evidence" value="ECO:0007669"/>
    <property type="project" value="InterPro"/>
</dbReference>
<reference evidence="8" key="1">
    <citation type="submission" date="2017-04" db="EMBL/GenBank/DDBJ databases">
        <title>Function of individual gut microbiota members based on whole genome sequencing of pure cultures obtained from chicken caecum.</title>
        <authorList>
            <person name="Medvecky M."/>
            <person name="Cejkova D."/>
            <person name="Polansky O."/>
            <person name="Karasova D."/>
            <person name="Kubasova T."/>
            <person name="Cizek A."/>
            <person name="Rychlik I."/>
        </authorList>
    </citation>
    <scope>NUCLEOTIDE SEQUENCE [LARGE SCALE GENOMIC DNA]</scope>
    <source>
        <strain evidence="8">An178</strain>
    </source>
</reference>
<comment type="similarity">
    <text evidence="3 4">In the C-terminal section; belongs to the PPC synthetase family.</text>
</comment>
<dbReference type="RefSeq" id="WP_087158004.1">
    <property type="nucleotide sequence ID" value="NZ_CALHAA010000026.1"/>
</dbReference>
<comment type="caution">
    <text evidence="3">Lacks conserved residue(s) required for the propagation of feature annotation.</text>
</comment>
<evidence type="ECO:0000256" key="4">
    <source>
        <dbReference type="RuleBase" id="RU364078"/>
    </source>
</evidence>
<feature type="binding site" evidence="3">
    <location>
        <position position="340"/>
    </location>
    <ligand>
        <name>CTP</name>
        <dbReference type="ChEBI" id="CHEBI:37563"/>
    </ligand>
</feature>
<feature type="binding site" evidence="3">
    <location>
        <position position="287"/>
    </location>
    <ligand>
        <name>CTP</name>
        <dbReference type="ChEBI" id="CHEBI:37563"/>
    </ligand>
</feature>
<dbReference type="Pfam" id="PF04127">
    <property type="entry name" value="DFP"/>
    <property type="match status" value="1"/>
</dbReference>
<dbReference type="Gene3D" id="3.40.50.1950">
    <property type="entry name" value="Flavin prenyltransferase-like"/>
    <property type="match status" value="1"/>
</dbReference>
<keyword evidence="1 3" id="KW-0210">Decarboxylase</keyword>
<keyword evidence="3" id="KW-0460">Magnesium</keyword>
<comment type="function">
    <text evidence="3">Catalyzes two sequential steps in the biosynthesis of coenzyme A. In the first step cysteine is conjugated to 4'-phosphopantothenate to form 4-phosphopantothenoylcysteine. In the second step the latter compound is decarboxylated to form 4'-phosphopantotheine.</text>
</comment>
<proteinExistence type="inferred from homology"/>
<dbReference type="NCBIfam" id="TIGR00521">
    <property type="entry name" value="coaBC_dfp"/>
    <property type="match status" value="1"/>
</dbReference>
<dbReference type="SUPFAM" id="SSF102645">
    <property type="entry name" value="CoaB-like"/>
    <property type="match status" value="1"/>
</dbReference>
<dbReference type="GO" id="GO:0010181">
    <property type="term" value="F:FMN binding"/>
    <property type="evidence" value="ECO:0007669"/>
    <property type="project" value="UniProtKB-UniRule"/>
</dbReference>
<dbReference type="InterPro" id="IPR035929">
    <property type="entry name" value="CoaB-like_sf"/>
</dbReference>
<feature type="binding site" evidence="3">
    <location>
        <begin position="303"/>
        <end position="306"/>
    </location>
    <ligand>
        <name>CTP</name>
        <dbReference type="ChEBI" id="CHEBI:37563"/>
    </ligand>
</feature>
<dbReference type="Pfam" id="PF02441">
    <property type="entry name" value="Flavoprotein"/>
    <property type="match status" value="1"/>
</dbReference>